<evidence type="ECO:0000256" key="11">
    <source>
        <dbReference type="SAM" id="MobiDB-lite"/>
    </source>
</evidence>
<dbReference type="AlphaFoldDB" id="A0A9P0D6A7"/>
<organism evidence="12 13">
    <name type="scientific">Psylliodes chrysocephalus</name>
    <dbReference type="NCBI Taxonomy" id="3402493"/>
    <lineage>
        <taxon>Eukaryota</taxon>
        <taxon>Metazoa</taxon>
        <taxon>Ecdysozoa</taxon>
        <taxon>Arthropoda</taxon>
        <taxon>Hexapoda</taxon>
        <taxon>Insecta</taxon>
        <taxon>Pterygota</taxon>
        <taxon>Neoptera</taxon>
        <taxon>Endopterygota</taxon>
        <taxon>Coleoptera</taxon>
        <taxon>Polyphaga</taxon>
        <taxon>Cucujiformia</taxon>
        <taxon>Chrysomeloidea</taxon>
        <taxon>Chrysomelidae</taxon>
        <taxon>Galerucinae</taxon>
        <taxon>Alticini</taxon>
        <taxon>Psylliodes</taxon>
    </lineage>
</organism>
<feature type="compositionally biased region" description="Basic residues" evidence="11">
    <location>
        <begin position="158"/>
        <end position="174"/>
    </location>
</feature>
<dbReference type="Proteomes" id="UP001153636">
    <property type="component" value="Chromosome 5"/>
</dbReference>
<keyword evidence="9" id="KW-0539">Nucleus</keyword>
<evidence type="ECO:0000256" key="4">
    <source>
        <dbReference type="ARBA" id="ARBA00022833"/>
    </source>
</evidence>
<name>A0A9P0D6A7_9CUCU</name>
<dbReference type="PANTHER" id="PTHR46367">
    <property type="entry name" value="ATAXIN-7-LIKE PROTEIN 3"/>
    <property type="match status" value="1"/>
</dbReference>
<dbReference type="PANTHER" id="PTHR46367:SF1">
    <property type="entry name" value="ATAXIN-7-LIKE PROTEIN 3"/>
    <property type="match status" value="1"/>
</dbReference>
<feature type="compositionally biased region" description="Basic residues" evidence="11">
    <location>
        <begin position="228"/>
        <end position="244"/>
    </location>
</feature>
<comment type="subcellular location">
    <subcellularLocation>
        <location evidence="1 10">Nucleus</location>
    </subcellularLocation>
</comment>
<sequence length="254" mass="28228">MSERKNKFDQKQLFNYLAKDFHDLVSNKQALRAAIDIFFNNLIDELTLGIIFDLHRKYKTNAYSLDVDETSEDAEAGDVEIFSLPNVKKNQECVCPNPTCNRTVGPVRFAKHLEQCMGMGRTPRNASRRAVCTSKDGVSYGGVTSDDDDDVDWNSGGQRKKKKDKNGSKKKGGTPKKNNEIPPEIIDSLNVDIEGEDEELTNLRDILRLQDHSNSTSPADSASSSGSSKKKDKSKNKKGSKREKRSPSPSSALV</sequence>
<dbReference type="EMBL" id="OV651817">
    <property type="protein sequence ID" value="CAH1111234.1"/>
    <property type="molecule type" value="Genomic_DNA"/>
</dbReference>
<keyword evidence="6" id="KW-0805">Transcription regulation</keyword>
<keyword evidence="8" id="KW-0804">Transcription</keyword>
<evidence type="ECO:0000256" key="1">
    <source>
        <dbReference type="ARBA" id="ARBA00004123"/>
    </source>
</evidence>
<reference evidence="12" key="1">
    <citation type="submission" date="2022-01" db="EMBL/GenBank/DDBJ databases">
        <authorList>
            <person name="King R."/>
        </authorList>
    </citation>
    <scope>NUCLEOTIDE SEQUENCE</scope>
</reference>
<evidence type="ECO:0000256" key="3">
    <source>
        <dbReference type="ARBA" id="ARBA00022771"/>
    </source>
</evidence>
<evidence type="ECO:0000256" key="6">
    <source>
        <dbReference type="ARBA" id="ARBA00023015"/>
    </source>
</evidence>
<evidence type="ECO:0000256" key="2">
    <source>
        <dbReference type="ARBA" id="ARBA00022723"/>
    </source>
</evidence>
<evidence type="ECO:0000313" key="13">
    <source>
        <dbReference type="Proteomes" id="UP001153636"/>
    </source>
</evidence>
<keyword evidence="2" id="KW-0479">Metal-binding</keyword>
<dbReference type="GO" id="GO:0008270">
    <property type="term" value="F:zinc ion binding"/>
    <property type="evidence" value="ECO:0007669"/>
    <property type="project" value="UniProtKB-KW"/>
</dbReference>
<evidence type="ECO:0000256" key="5">
    <source>
        <dbReference type="ARBA" id="ARBA00022853"/>
    </source>
</evidence>
<gene>
    <name evidence="12" type="ORF">PSYICH_LOCUS11171</name>
</gene>
<keyword evidence="5" id="KW-0156">Chromatin regulator</keyword>
<dbReference type="InterPro" id="IPR051078">
    <property type="entry name" value="SGF11"/>
</dbReference>
<comment type="function">
    <text evidence="10">Component of the transcription regulatory histone acetylation (HAT) complex SAGA, a multiprotein complex that activates transcription by remodeling chromatin and mediating histone acetylation and deubiquitination. Within the SAGA complex, participates in a subcomplex that specifically deubiquitinates histone H2B. The SAGA complex is recruited to specific gene promoters by activators, where it is required for transcription.</text>
</comment>
<feature type="compositionally biased region" description="Low complexity" evidence="11">
    <location>
        <begin position="213"/>
        <end position="227"/>
    </location>
</feature>
<keyword evidence="3" id="KW-0863">Zinc-finger</keyword>
<dbReference type="GO" id="GO:0003713">
    <property type="term" value="F:transcription coactivator activity"/>
    <property type="evidence" value="ECO:0007669"/>
    <property type="project" value="TreeGrafter"/>
</dbReference>
<keyword evidence="4" id="KW-0862">Zinc</keyword>
<comment type="subunit">
    <text evidence="10">Component of some SAGA transcription coactivator-HAT complexes.</text>
</comment>
<dbReference type="Pfam" id="PF08209">
    <property type="entry name" value="Sgf11"/>
    <property type="match status" value="1"/>
</dbReference>
<keyword evidence="13" id="KW-1185">Reference proteome</keyword>
<evidence type="ECO:0000256" key="9">
    <source>
        <dbReference type="ARBA" id="ARBA00023242"/>
    </source>
</evidence>
<proteinExistence type="inferred from homology"/>
<feature type="region of interest" description="Disordered" evidence="11">
    <location>
        <begin position="137"/>
        <end position="254"/>
    </location>
</feature>
<dbReference type="InterPro" id="IPR013246">
    <property type="entry name" value="SAGA_su_Sgf11"/>
</dbReference>
<dbReference type="GO" id="GO:0000124">
    <property type="term" value="C:SAGA complex"/>
    <property type="evidence" value="ECO:0007669"/>
    <property type="project" value="TreeGrafter"/>
</dbReference>
<comment type="similarity">
    <text evidence="10">Belongs to the SGF11 family.</text>
</comment>
<feature type="compositionally biased region" description="Basic and acidic residues" evidence="11">
    <location>
        <begin position="201"/>
        <end position="211"/>
    </location>
</feature>
<evidence type="ECO:0000256" key="10">
    <source>
        <dbReference type="RuleBase" id="RU261113"/>
    </source>
</evidence>
<protein>
    <recommendedName>
        <fullName evidence="10">SAGA-associated factor 11</fullName>
    </recommendedName>
</protein>
<accession>A0A9P0D6A7</accession>
<evidence type="ECO:0000256" key="7">
    <source>
        <dbReference type="ARBA" id="ARBA00023159"/>
    </source>
</evidence>
<dbReference type="GO" id="GO:0006357">
    <property type="term" value="P:regulation of transcription by RNA polymerase II"/>
    <property type="evidence" value="ECO:0007669"/>
    <property type="project" value="TreeGrafter"/>
</dbReference>
<dbReference type="OrthoDB" id="21557at2759"/>
<dbReference type="GO" id="GO:0006325">
    <property type="term" value="P:chromatin organization"/>
    <property type="evidence" value="ECO:0007669"/>
    <property type="project" value="UniProtKB-KW"/>
</dbReference>
<dbReference type="GO" id="GO:0071819">
    <property type="term" value="C:DUBm complex"/>
    <property type="evidence" value="ECO:0007669"/>
    <property type="project" value="TreeGrafter"/>
</dbReference>
<evidence type="ECO:0000313" key="12">
    <source>
        <dbReference type="EMBL" id="CAH1111234.1"/>
    </source>
</evidence>
<evidence type="ECO:0000256" key="8">
    <source>
        <dbReference type="ARBA" id="ARBA00023163"/>
    </source>
</evidence>
<dbReference type="Gene3D" id="3.30.160.60">
    <property type="entry name" value="Classic Zinc Finger"/>
    <property type="match status" value="1"/>
</dbReference>
<keyword evidence="7 10" id="KW-0010">Activator</keyword>